<protein>
    <submittedName>
        <fullName evidence="5">AraC family transcriptional regulator</fullName>
    </submittedName>
</protein>
<dbReference type="SMART" id="SM00342">
    <property type="entry name" value="HTH_ARAC"/>
    <property type="match status" value="1"/>
</dbReference>
<dbReference type="InterPro" id="IPR050204">
    <property type="entry name" value="AraC_XylS_family_regulators"/>
</dbReference>
<dbReference type="SUPFAM" id="SSF46689">
    <property type="entry name" value="Homeodomain-like"/>
    <property type="match status" value="1"/>
</dbReference>
<dbReference type="RefSeq" id="WP_119794327.1">
    <property type="nucleotide sequence ID" value="NZ_QYZD01000012.1"/>
</dbReference>
<dbReference type="OrthoDB" id="323290at2"/>
<dbReference type="PROSITE" id="PS01124">
    <property type="entry name" value="HTH_ARAC_FAMILY_2"/>
    <property type="match status" value="1"/>
</dbReference>
<evidence type="ECO:0000259" key="4">
    <source>
        <dbReference type="PROSITE" id="PS01124"/>
    </source>
</evidence>
<dbReference type="InterPro" id="IPR009057">
    <property type="entry name" value="Homeodomain-like_sf"/>
</dbReference>
<dbReference type="Gene3D" id="1.10.10.60">
    <property type="entry name" value="Homeodomain-like"/>
    <property type="match status" value="1"/>
</dbReference>
<dbReference type="PANTHER" id="PTHR46796">
    <property type="entry name" value="HTH-TYPE TRANSCRIPTIONAL ACTIVATOR RHAS-RELATED"/>
    <property type="match status" value="1"/>
</dbReference>
<keyword evidence="2" id="KW-0238">DNA-binding</keyword>
<evidence type="ECO:0000313" key="6">
    <source>
        <dbReference type="Proteomes" id="UP000266177"/>
    </source>
</evidence>
<dbReference type="EMBL" id="QYZD01000012">
    <property type="protein sequence ID" value="RJG23118.1"/>
    <property type="molecule type" value="Genomic_DNA"/>
</dbReference>
<evidence type="ECO:0000313" key="5">
    <source>
        <dbReference type="EMBL" id="RJG23118.1"/>
    </source>
</evidence>
<evidence type="ECO:0000256" key="2">
    <source>
        <dbReference type="ARBA" id="ARBA00023125"/>
    </source>
</evidence>
<dbReference type="PANTHER" id="PTHR46796:SF15">
    <property type="entry name" value="BLL1074 PROTEIN"/>
    <property type="match status" value="1"/>
</dbReference>
<dbReference type="InterPro" id="IPR018060">
    <property type="entry name" value="HTH_AraC"/>
</dbReference>
<reference evidence="5 6" key="1">
    <citation type="submission" date="2018-09" db="EMBL/GenBank/DDBJ databases">
        <title>Paenibacillus SK2017-BO5.</title>
        <authorList>
            <person name="Piskunova J.V."/>
            <person name="Dubiley S.A."/>
            <person name="Severinov K.V."/>
        </authorList>
    </citation>
    <scope>NUCLEOTIDE SEQUENCE [LARGE SCALE GENOMIC DNA]</scope>
    <source>
        <strain evidence="5 6">BO5</strain>
    </source>
</reference>
<dbReference type="InterPro" id="IPR046532">
    <property type="entry name" value="DUF6597"/>
</dbReference>
<dbReference type="Pfam" id="PF20240">
    <property type="entry name" value="DUF6597"/>
    <property type="match status" value="1"/>
</dbReference>
<dbReference type="Pfam" id="PF12833">
    <property type="entry name" value="HTH_18"/>
    <property type="match status" value="1"/>
</dbReference>
<sequence length="274" mass="30889">MDTKPNREPDIRGMLYGVAGEQKFRITRHLPAPDLRPFIKYYWMIAWDLRGQSPYVQEVLQHPGVNLVFERGNTAVSGIVSGRSQRVLEGQGRVAGVLFQPGGFYPLYREPMSRLAGQALPFRDVFGMDSGPLEQALFALEDGEAMSRVIDGFLRERLPEAEDNVKLVNRIVETVVDGRDITRVQELADRFALHTRSLQRLFLHYVGVSPKWVIQRSRIHDAAGQAAAGALPDWAALAADLGYHDQAHFIKDFKAFVGVSPEEYARKLRYPEQG</sequence>
<comment type="caution">
    <text evidence="5">The sequence shown here is derived from an EMBL/GenBank/DDBJ whole genome shotgun (WGS) entry which is preliminary data.</text>
</comment>
<dbReference type="AlphaFoldDB" id="A0A3A3GG40"/>
<keyword evidence="1" id="KW-0805">Transcription regulation</keyword>
<keyword evidence="3" id="KW-0804">Transcription</keyword>
<dbReference type="GO" id="GO:0043565">
    <property type="term" value="F:sequence-specific DNA binding"/>
    <property type="evidence" value="ECO:0007669"/>
    <property type="project" value="InterPro"/>
</dbReference>
<proteinExistence type="predicted"/>
<dbReference type="Proteomes" id="UP000266177">
    <property type="component" value="Unassembled WGS sequence"/>
</dbReference>
<organism evidence="5 6">
    <name type="scientific">Paenibacillus thiaminolyticus</name>
    <name type="common">Bacillus thiaminolyticus</name>
    <dbReference type="NCBI Taxonomy" id="49283"/>
    <lineage>
        <taxon>Bacteria</taxon>
        <taxon>Bacillati</taxon>
        <taxon>Bacillota</taxon>
        <taxon>Bacilli</taxon>
        <taxon>Bacillales</taxon>
        <taxon>Paenibacillaceae</taxon>
        <taxon>Paenibacillus</taxon>
    </lineage>
</organism>
<accession>A0A3A3GG40</accession>
<gene>
    <name evidence="5" type="ORF">DQX05_14690</name>
</gene>
<dbReference type="GO" id="GO:0003700">
    <property type="term" value="F:DNA-binding transcription factor activity"/>
    <property type="evidence" value="ECO:0007669"/>
    <property type="project" value="InterPro"/>
</dbReference>
<feature type="domain" description="HTH araC/xylS-type" evidence="4">
    <location>
        <begin position="165"/>
        <end position="267"/>
    </location>
</feature>
<evidence type="ECO:0000256" key="1">
    <source>
        <dbReference type="ARBA" id="ARBA00023015"/>
    </source>
</evidence>
<evidence type="ECO:0000256" key="3">
    <source>
        <dbReference type="ARBA" id="ARBA00023163"/>
    </source>
</evidence>
<name>A0A3A3GG40_PANTH</name>